<feature type="transmembrane region" description="Helical" evidence="5">
    <location>
        <begin position="84"/>
        <end position="108"/>
    </location>
</feature>
<dbReference type="PANTHER" id="PTHR39157:SF1">
    <property type="entry name" value="DOXX FAMILY PROTEIN"/>
    <property type="match status" value="1"/>
</dbReference>
<feature type="transmembrane region" description="Helical" evidence="5">
    <location>
        <begin position="120"/>
        <end position="140"/>
    </location>
</feature>
<evidence type="ECO:0000256" key="3">
    <source>
        <dbReference type="ARBA" id="ARBA00022989"/>
    </source>
</evidence>
<dbReference type="OrthoDB" id="26941at2"/>
<comment type="subcellular location">
    <subcellularLocation>
        <location evidence="1">Membrane</location>
        <topology evidence="1">Multi-pass membrane protein</topology>
    </subcellularLocation>
</comment>
<sequence length="167" mass="18496">MKWLRGPKMAIVWTVLRIWLGLQWTEAAIEKLTHGFDALGFLQGAMANAKGDHPAVQGWYANFLQHFAIPNVELFNHLIPIGELLVGVGLILGVATIPALIAAAFMNLNFMLAGTTSTNPILYTVEILLLAAGTAGYYYGIDRIIIPRIKNWMHDKKVNRQHHAPAN</sequence>
<organism evidence="6 7">
    <name type="scientific">Heyndrickxia shackletonii</name>
    <dbReference type="NCBI Taxonomy" id="157838"/>
    <lineage>
        <taxon>Bacteria</taxon>
        <taxon>Bacillati</taxon>
        <taxon>Bacillota</taxon>
        <taxon>Bacilli</taxon>
        <taxon>Bacillales</taxon>
        <taxon>Bacillaceae</taxon>
        <taxon>Heyndrickxia</taxon>
    </lineage>
</organism>
<keyword evidence="4 5" id="KW-0472">Membrane</keyword>
<keyword evidence="2 5" id="KW-0812">Transmembrane</keyword>
<proteinExistence type="predicted"/>
<evidence type="ECO:0000256" key="5">
    <source>
        <dbReference type="SAM" id="Phobius"/>
    </source>
</evidence>
<evidence type="ECO:0000313" key="6">
    <source>
        <dbReference type="EMBL" id="KQL52328.1"/>
    </source>
</evidence>
<accession>A0A0Q3TDZ6</accession>
<reference evidence="6 7" key="1">
    <citation type="submission" date="2015-09" db="EMBL/GenBank/DDBJ databases">
        <title>Genome sequencing project for genomic taxonomy and phylogenomics of Bacillus-like bacteria.</title>
        <authorList>
            <person name="Liu B."/>
            <person name="Wang J."/>
            <person name="Zhu Y."/>
            <person name="Liu G."/>
            <person name="Chen Q."/>
            <person name="Chen Z."/>
            <person name="Lan J."/>
            <person name="Che J."/>
            <person name="Ge C."/>
            <person name="Shi H."/>
            <person name="Pan Z."/>
            <person name="Liu X."/>
        </authorList>
    </citation>
    <scope>NUCLEOTIDE SEQUENCE [LARGE SCALE GENOMIC DNA]</scope>
    <source>
        <strain evidence="6 7">LMG 18435</strain>
    </source>
</reference>
<comment type="caution">
    <text evidence="6">The sequence shown here is derived from an EMBL/GenBank/DDBJ whole genome shotgun (WGS) entry which is preliminary data.</text>
</comment>
<dbReference type="PATRIC" id="fig|157838.3.peg.304"/>
<dbReference type="InterPro" id="IPR032808">
    <property type="entry name" value="DoxX"/>
</dbReference>
<dbReference type="Proteomes" id="UP000051888">
    <property type="component" value="Unassembled WGS sequence"/>
</dbReference>
<keyword evidence="7" id="KW-1185">Reference proteome</keyword>
<dbReference type="GO" id="GO:0016020">
    <property type="term" value="C:membrane"/>
    <property type="evidence" value="ECO:0007669"/>
    <property type="project" value="UniProtKB-SubCell"/>
</dbReference>
<dbReference type="AlphaFoldDB" id="A0A0Q3TDZ6"/>
<evidence type="ECO:0000256" key="2">
    <source>
        <dbReference type="ARBA" id="ARBA00022692"/>
    </source>
</evidence>
<dbReference type="EMBL" id="LJJC01000004">
    <property type="protein sequence ID" value="KQL52328.1"/>
    <property type="molecule type" value="Genomic_DNA"/>
</dbReference>
<evidence type="ECO:0000313" key="7">
    <source>
        <dbReference type="Proteomes" id="UP000051888"/>
    </source>
</evidence>
<protein>
    <submittedName>
        <fullName evidence="6">Crp/Fnr family transcriptional regulator</fullName>
    </submittedName>
</protein>
<dbReference type="PANTHER" id="PTHR39157">
    <property type="entry name" value="INTEGRAL MEMBRANE PROTEIN-RELATED"/>
    <property type="match status" value="1"/>
</dbReference>
<name>A0A0Q3TDZ6_9BACI</name>
<dbReference type="Pfam" id="PF07681">
    <property type="entry name" value="DoxX"/>
    <property type="match status" value="1"/>
</dbReference>
<dbReference type="STRING" id="157838.AN964_01395"/>
<gene>
    <name evidence="6" type="ORF">AN964_01395</name>
</gene>
<keyword evidence="3 5" id="KW-1133">Transmembrane helix</keyword>
<evidence type="ECO:0000256" key="1">
    <source>
        <dbReference type="ARBA" id="ARBA00004141"/>
    </source>
</evidence>
<evidence type="ECO:0000256" key="4">
    <source>
        <dbReference type="ARBA" id="ARBA00023136"/>
    </source>
</evidence>
<dbReference type="RefSeq" id="WP_055738009.1">
    <property type="nucleotide sequence ID" value="NZ_JAAIWL010000039.1"/>
</dbReference>